<evidence type="ECO:0000256" key="3">
    <source>
        <dbReference type="ARBA" id="ARBA00022737"/>
    </source>
</evidence>
<evidence type="ECO:0000259" key="7">
    <source>
        <dbReference type="Pfam" id="PF12341"/>
    </source>
</evidence>
<evidence type="ECO:0000313" key="10">
    <source>
        <dbReference type="EMBL" id="CAI0412558.1"/>
    </source>
</evidence>
<evidence type="ECO:0000259" key="9">
    <source>
        <dbReference type="Pfam" id="PF24817"/>
    </source>
</evidence>
<feature type="repeat" description="WD" evidence="5">
    <location>
        <begin position="239"/>
        <end position="280"/>
    </location>
</feature>
<evidence type="ECO:0008006" key="12">
    <source>
        <dbReference type="Google" id="ProtNLM"/>
    </source>
</evidence>
<dbReference type="PANTHER" id="PTHR19932:SF10">
    <property type="entry name" value="WD REPEAT AND HMG-BOX DNA-BINDING PROTEIN 1"/>
    <property type="match status" value="1"/>
</dbReference>
<dbReference type="Pfam" id="PF24817">
    <property type="entry name" value="WD40_WDHD1_1st"/>
    <property type="match status" value="1"/>
</dbReference>
<dbReference type="SUPFAM" id="SSF50978">
    <property type="entry name" value="WD40 repeat-like"/>
    <property type="match status" value="1"/>
</dbReference>
<evidence type="ECO:0000256" key="2">
    <source>
        <dbReference type="ARBA" id="ARBA00022574"/>
    </source>
</evidence>
<gene>
    <name evidence="10" type="ORF">LITE_LOCUS15592</name>
</gene>
<feature type="repeat" description="WD" evidence="5">
    <location>
        <begin position="63"/>
        <end position="104"/>
    </location>
</feature>
<keyword evidence="2 5" id="KW-0853">WD repeat</keyword>
<feature type="domain" description="WDHD1/CFT4 second beta-propeller" evidence="7">
    <location>
        <begin position="427"/>
        <end position="710"/>
    </location>
</feature>
<dbReference type="InterPro" id="IPR022100">
    <property type="entry name" value="WDHD1/CFT4_beta-prop_2nd"/>
</dbReference>
<dbReference type="InterPro" id="IPR036322">
    <property type="entry name" value="WD40_repeat_dom_sf"/>
</dbReference>
<dbReference type="GO" id="GO:0043596">
    <property type="term" value="C:nuclear replication fork"/>
    <property type="evidence" value="ECO:0007669"/>
    <property type="project" value="TreeGrafter"/>
</dbReference>
<dbReference type="Pfam" id="PF12341">
    <property type="entry name" value="Mcl1_mid"/>
    <property type="match status" value="1"/>
</dbReference>
<dbReference type="FunFam" id="2.130.10.10:FF:002324">
    <property type="entry name" value="Transducin family protein / WD-40 repeat family protein"/>
    <property type="match status" value="1"/>
</dbReference>
<feature type="compositionally biased region" description="Basic and acidic residues" evidence="6">
    <location>
        <begin position="374"/>
        <end position="383"/>
    </location>
</feature>
<evidence type="ECO:0000256" key="5">
    <source>
        <dbReference type="PROSITE-ProRule" id="PRU00221"/>
    </source>
</evidence>
<dbReference type="Proteomes" id="UP001154282">
    <property type="component" value="Unassembled WGS sequence"/>
</dbReference>
<dbReference type="GO" id="GO:0000278">
    <property type="term" value="P:mitotic cell cycle"/>
    <property type="evidence" value="ECO:0007669"/>
    <property type="project" value="TreeGrafter"/>
</dbReference>
<organism evidence="10 11">
    <name type="scientific">Linum tenue</name>
    <dbReference type="NCBI Taxonomy" id="586396"/>
    <lineage>
        <taxon>Eukaryota</taxon>
        <taxon>Viridiplantae</taxon>
        <taxon>Streptophyta</taxon>
        <taxon>Embryophyta</taxon>
        <taxon>Tracheophyta</taxon>
        <taxon>Spermatophyta</taxon>
        <taxon>Magnoliopsida</taxon>
        <taxon>eudicotyledons</taxon>
        <taxon>Gunneridae</taxon>
        <taxon>Pentapetalae</taxon>
        <taxon>rosids</taxon>
        <taxon>fabids</taxon>
        <taxon>Malpighiales</taxon>
        <taxon>Linaceae</taxon>
        <taxon>Linum</taxon>
    </lineage>
</organism>
<feature type="compositionally biased region" description="Low complexity" evidence="6">
    <location>
        <begin position="909"/>
        <end position="919"/>
    </location>
</feature>
<dbReference type="InterPro" id="IPR001680">
    <property type="entry name" value="WD40_rpt"/>
</dbReference>
<dbReference type="Gene3D" id="2.130.10.10">
    <property type="entry name" value="YVTN repeat-like/Quinoprotein amine dehydrogenase"/>
    <property type="match status" value="3"/>
</dbReference>
<dbReference type="CDD" id="cd00200">
    <property type="entry name" value="WD40"/>
    <property type="match status" value="1"/>
</dbReference>
<dbReference type="PROSITE" id="PS50294">
    <property type="entry name" value="WD_REPEATS_REGION"/>
    <property type="match status" value="3"/>
</dbReference>
<keyword evidence="4" id="KW-0539">Nucleus</keyword>
<feature type="region of interest" description="Disordered" evidence="6">
    <location>
        <begin position="342"/>
        <end position="386"/>
    </location>
</feature>
<evidence type="ECO:0000256" key="6">
    <source>
        <dbReference type="SAM" id="MobiDB-lite"/>
    </source>
</evidence>
<dbReference type="GO" id="GO:0003682">
    <property type="term" value="F:chromatin binding"/>
    <property type="evidence" value="ECO:0007669"/>
    <property type="project" value="TreeGrafter"/>
</dbReference>
<sequence length="960" mass="104844">MKIRTLKLQEAHKPSSAYGAANGSSFCSILWDQQARHLVTASSSDSGISIHDALLPSTTPKILRHHRDGVTALALSPNSTCLASGSIDNSVKLYKFPGGDFETNITRFTLPIRALAFNQSGSMLAAAGDDDGIKLINTVDGSIARVLKGHKGSVTGLAFDPMGEYLASIDSMGTVLFWELQSGTILHTLKGVAPNTGLDTSLVNILSWSPDGEMLAVPGLRNDVVMYDRDTAEKVFTLRGDHLLPLCFLSWSPNGKYMATSGLDRQVLIWDVLKKQDIDRQKFEDRICCMAWKPVGNTLAVVDVSGKYGLWESVVPSSMKSPTEDIPQSSKKTNGLMLFEEEGQEPCSSGSLGDLGEDSIGESGPPSRKRIRKRSEFDEDRSTENTIDDYGLLPQRMAPKRAREQLDKGANEELRSTAISVRSKMQEAFQPGVTPVQPGKRRFLCYNMLGTITTMEYDGYSHIEIDFHDTSRGPRVPAMTDHFGFTMACLNENGSVFANPCKGDKNMSTLMYRPFSSWANNSEWSMRFEGEEVKVVALGVHWVAAITSLNYLRIFTDGGLQKHILSLDGPAVTASGSKNQLAVVTHASNCLPSNDQVLEFHVFDIRNGTRPSRGRLPLSPGSHLIWFGFSEEGLLSSYDSKGVLRVYTSQYGGSWLPLFSANKTKKSDENYWVVGLNASKLFCIVCKSPEVFPQVMPKPILTLLDLSSPLASSDLGADVLENEFILNNLHLFQIQKRIEESSSDGRDTTDLDDEAFSTEAAQDRCILRLIASCCNSDKLVRATELVKLLTLEKSMKGAIKLVTALKLPNLADRFNNILEERMLNETKDMSEAAGVAVNQGSGLGRNGTSSEVSSEPSCIPSSSTTLSAPHFVKKVVNRGEQKGRSDHNQTAREVQPEAATRGRSTELRTTAAAAAATAAGNEESSRTSNPFFKSSSTHEGPAKESTCQRPPSNPFKKSVK</sequence>
<proteinExistence type="predicted"/>
<dbReference type="SMART" id="SM00320">
    <property type="entry name" value="WD40"/>
    <property type="match status" value="7"/>
</dbReference>
<dbReference type="InterPro" id="IPR048591">
    <property type="entry name" value="WDHD1/CFT4_hel"/>
</dbReference>
<comment type="subcellular location">
    <subcellularLocation>
        <location evidence="1">Nucleus</location>
    </subcellularLocation>
</comment>
<keyword evidence="11" id="KW-1185">Reference proteome</keyword>
<feature type="region of interest" description="Disordered" evidence="6">
    <location>
        <begin position="838"/>
        <end position="960"/>
    </location>
</feature>
<feature type="domain" description="WDHD1/CFT4 helical bundle" evidence="8">
    <location>
        <begin position="720"/>
        <end position="822"/>
    </location>
</feature>
<protein>
    <recommendedName>
        <fullName evidence="12">Minichromosome loss protein Mcl1 middle region domain-containing protein</fullName>
    </recommendedName>
</protein>
<reference evidence="10" key="1">
    <citation type="submission" date="2022-08" db="EMBL/GenBank/DDBJ databases">
        <authorList>
            <person name="Gutierrez-Valencia J."/>
        </authorList>
    </citation>
    <scope>NUCLEOTIDE SEQUENCE</scope>
</reference>
<evidence type="ECO:0000256" key="1">
    <source>
        <dbReference type="ARBA" id="ARBA00004123"/>
    </source>
</evidence>
<feature type="compositionally biased region" description="Polar residues" evidence="6">
    <location>
        <begin position="926"/>
        <end position="938"/>
    </location>
</feature>
<dbReference type="GO" id="GO:0006281">
    <property type="term" value="P:DNA repair"/>
    <property type="evidence" value="ECO:0007669"/>
    <property type="project" value="TreeGrafter"/>
</dbReference>
<dbReference type="InterPro" id="IPR015943">
    <property type="entry name" value="WD40/YVTN_repeat-like_dom_sf"/>
</dbReference>
<feature type="repeat" description="WD" evidence="5">
    <location>
        <begin position="147"/>
        <end position="188"/>
    </location>
</feature>
<evidence type="ECO:0000313" key="11">
    <source>
        <dbReference type="Proteomes" id="UP001154282"/>
    </source>
</evidence>
<evidence type="ECO:0000259" key="8">
    <source>
        <dbReference type="Pfam" id="PF20946"/>
    </source>
</evidence>
<evidence type="ECO:0000256" key="4">
    <source>
        <dbReference type="ARBA" id="ARBA00023242"/>
    </source>
</evidence>
<feature type="compositionally biased region" description="Basic and acidic residues" evidence="6">
    <location>
        <begin position="877"/>
        <end position="890"/>
    </location>
</feature>
<dbReference type="PROSITE" id="PS00678">
    <property type="entry name" value="WD_REPEATS_1"/>
    <property type="match status" value="1"/>
</dbReference>
<name>A0AAV0JUM7_9ROSI</name>
<dbReference type="PANTHER" id="PTHR19932">
    <property type="entry name" value="WD REPEAT AND HMG-BOX DNA BINDING PROTEIN"/>
    <property type="match status" value="1"/>
</dbReference>
<feature type="domain" description="WDHD1 first WD40" evidence="9">
    <location>
        <begin position="28"/>
        <end position="309"/>
    </location>
</feature>
<feature type="compositionally biased region" description="Low complexity" evidence="6">
    <location>
        <begin position="849"/>
        <end position="863"/>
    </location>
</feature>
<comment type="caution">
    <text evidence="10">The sequence shown here is derived from an EMBL/GenBank/DDBJ whole genome shotgun (WGS) entry which is preliminary data.</text>
</comment>
<keyword evidence="3" id="KW-0677">Repeat</keyword>
<dbReference type="InterPro" id="IPR057646">
    <property type="entry name" value="WD40_WDHD1_1st"/>
</dbReference>
<dbReference type="AlphaFoldDB" id="A0AAV0JUM7"/>
<dbReference type="PROSITE" id="PS50082">
    <property type="entry name" value="WD_REPEATS_2"/>
    <property type="match status" value="3"/>
</dbReference>
<dbReference type="EMBL" id="CAMGYJ010000005">
    <property type="protein sequence ID" value="CAI0412558.1"/>
    <property type="molecule type" value="Genomic_DNA"/>
</dbReference>
<dbReference type="Pfam" id="PF20946">
    <property type="entry name" value="Ctf4_C"/>
    <property type="match status" value="1"/>
</dbReference>
<dbReference type="InterPro" id="IPR019775">
    <property type="entry name" value="WD40_repeat_CS"/>
</dbReference>
<accession>A0AAV0JUM7</accession>
<dbReference type="GO" id="GO:0006261">
    <property type="term" value="P:DNA-templated DNA replication"/>
    <property type="evidence" value="ECO:0007669"/>
    <property type="project" value="TreeGrafter"/>
</dbReference>